<gene>
    <name evidence="7" type="ORF">ACFFRH_02650</name>
</gene>
<dbReference type="InterPro" id="IPR050723">
    <property type="entry name" value="CFA/CMAS"/>
</dbReference>
<dbReference type="GO" id="GO:0032259">
    <property type="term" value="P:methylation"/>
    <property type="evidence" value="ECO:0007669"/>
    <property type="project" value="UniProtKB-KW"/>
</dbReference>
<dbReference type="GO" id="GO:0008168">
    <property type="term" value="F:methyltransferase activity"/>
    <property type="evidence" value="ECO:0007669"/>
    <property type="project" value="UniProtKB-KW"/>
</dbReference>
<accession>A0ABV5T5M2</accession>
<organism evidence="7 8">
    <name type="scientific">Streptosporangium vulgare</name>
    <dbReference type="NCBI Taxonomy" id="46190"/>
    <lineage>
        <taxon>Bacteria</taxon>
        <taxon>Bacillati</taxon>
        <taxon>Actinomycetota</taxon>
        <taxon>Actinomycetes</taxon>
        <taxon>Streptosporangiales</taxon>
        <taxon>Streptosporangiaceae</taxon>
        <taxon>Streptosporangium</taxon>
    </lineage>
</organism>
<dbReference type="EC" id="2.1.1.-" evidence="7"/>
<proteinExistence type="inferred from homology"/>
<evidence type="ECO:0000313" key="7">
    <source>
        <dbReference type="EMBL" id="MFB9674377.1"/>
    </source>
</evidence>
<evidence type="ECO:0000313" key="8">
    <source>
        <dbReference type="Proteomes" id="UP001589610"/>
    </source>
</evidence>
<evidence type="ECO:0000256" key="6">
    <source>
        <dbReference type="SAM" id="MobiDB-lite"/>
    </source>
</evidence>
<dbReference type="Pfam" id="PF02353">
    <property type="entry name" value="CMAS"/>
    <property type="match status" value="1"/>
</dbReference>
<reference evidence="7 8" key="1">
    <citation type="submission" date="2024-09" db="EMBL/GenBank/DDBJ databases">
        <authorList>
            <person name="Sun Q."/>
            <person name="Mori K."/>
        </authorList>
    </citation>
    <scope>NUCLEOTIDE SEQUENCE [LARGE SCALE GENOMIC DNA]</scope>
    <source>
        <strain evidence="7 8">JCM 3028</strain>
    </source>
</reference>
<keyword evidence="5" id="KW-0443">Lipid metabolism</keyword>
<evidence type="ECO:0000256" key="4">
    <source>
        <dbReference type="ARBA" id="ARBA00022691"/>
    </source>
</evidence>
<dbReference type="Proteomes" id="UP001589610">
    <property type="component" value="Unassembled WGS sequence"/>
</dbReference>
<keyword evidence="8" id="KW-1185">Reference proteome</keyword>
<feature type="compositionally biased region" description="Pro residues" evidence="6">
    <location>
        <begin position="423"/>
        <end position="434"/>
    </location>
</feature>
<name>A0ABV5T5M2_9ACTN</name>
<dbReference type="RefSeq" id="WP_344744402.1">
    <property type="nucleotide sequence ID" value="NZ_BAAAWW010000044.1"/>
</dbReference>
<feature type="compositionally biased region" description="Low complexity" evidence="6">
    <location>
        <begin position="435"/>
        <end position="476"/>
    </location>
</feature>
<dbReference type="PANTHER" id="PTHR43667:SF1">
    <property type="entry name" value="CYCLOPROPANE-FATTY-ACYL-PHOSPHOLIPID SYNTHASE"/>
    <property type="match status" value="1"/>
</dbReference>
<dbReference type="EMBL" id="JBHMBS010000001">
    <property type="protein sequence ID" value="MFB9674377.1"/>
    <property type="molecule type" value="Genomic_DNA"/>
</dbReference>
<evidence type="ECO:0000256" key="1">
    <source>
        <dbReference type="ARBA" id="ARBA00010815"/>
    </source>
</evidence>
<comment type="similarity">
    <text evidence="1">Belongs to the CFA/CMAS family.</text>
</comment>
<keyword evidence="3 7" id="KW-0808">Transferase</keyword>
<sequence length="499" mass="52424">MTVTASTPASAATGAAAVLAPLLRGLFGGEPPLRLRTWDGGAYGPPDAPAVVLRSPRALRRLLWSPGELGLARAYVTGELDVEGDLADGLRRVWATAHRARTARMARAVAPLRAARALVRVRGALGRPLPPPAAEARLGGRAHSRSRDRAAISHHYDLSNDFYSLILDESMAYSSAYFEPGDTLAAAQRRKLDMVCRKLRLRPGMRLLDVGCGWGSLILHAAREYGVSATGVTLSREQKAFVESRSEGLDVTVRLRDYRDVDSTPGAPGAPGGPYDAIASIEMGEHVGQDNYPVYAAALHRLVRPGGRVLVQQMSRGAGHPGGGPFIETYIAPDMHMRPVGATIGLLEASGLVFEHAEAMGGHYVTTVNEWYRTFESRHAEAVAMVGEEMTRVWRLYLVGGALAFEQGRMDVHQILLRRPTGPGAPPGSAPPAVSPIASSPAGSLDGSSAGSGAPPGSAFSAVPPAASPARPSTGSDPATGSASPTVPGSSGRSEVRDV</sequence>
<dbReference type="InterPro" id="IPR029063">
    <property type="entry name" value="SAM-dependent_MTases_sf"/>
</dbReference>
<evidence type="ECO:0000256" key="5">
    <source>
        <dbReference type="ARBA" id="ARBA00023098"/>
    </source>
</evidence>
<protein>
    <submittedName>
        <fullName evidence="7">Class I SAM-dependent methyltransferase</fullName>
        <ecNumber evidence="7">2.1.1.-</ecNumber>
    </submittedName>
</protein>
<comment type="caution">
    <text evidence="7">The sequence shown here is derived from an EMBL/GenBank/DDBJ whole genome shotgun (WGS) entry which is preliminary data.</text>
</comment>
<dbReference type="CDD" id="cd02440">
    <property type="entry name" value="AdoMet_MTases"/>
    <property type="match status" value="1"/>
</dbReference>
<evidence type="ECO:0000256" key="3">
    <source>
        <dbReference type="ARBA" id="ARBA00022679"/>
    </source>
</evidence>
<dbReference type="PANTHER" id="PTHR43667">
    <property type="entry name" value="CYCLOPROPANE-FATTY-ACYL-PHOSPHOLIPID SYNTHASE"/>
    <property type="match status" value="1"/>
</dbReference>
<feature type="compositionally biased region" description="Polar residues" evidence="6">
    <location>
        <begin position="477"/>
        <end position="493"/>
    </location>
</feature>
<feature type="region of interest" description="Disordered" evidence="6">
    <location>
        <begin position="418"/>
        <end position="499"/>
    </location>
</feature>
<dbReference type="Gene3D" id="3.40.50.150">
    <property type="entry name" value="Vaccinia Virus protein VP39"/>
    <property type="match status" value="1"/>
</dbReference>
<keyword evidence="4" id="KW-0949">S-adenosyl-L-methionine</keyword>
<evidence type="ECO:0000256" key="2">
    <source>
        <dbReference type="ARBA" id="ARBA00022603"/>
    </source>
</evidence>
<dbReference type="SUPFAM" id="SSF53335">
    <property type="entry name" value="S-adenosyl-L-methionine-dependent methyltransferases"/>
    <property type="match status" value="1"/>
</dbReference>
<keyword evidence="2 7" id="KW-0489">Methyltransferase</keyword>